<dbReference type="Proteomes" id="UP000308230">
    <property type="component" value="Unassembled WGS sequence"/>
</dbReference>
<dbReference type="InterPro" id="IPR027791">
    <property type="entry name" value="Galactosyl_T_C"/>
</dbReference>
<dbReference type="RefSeq" id="WP_138125930.1">
    <property type="nucleotide sequence ID" value="NZ_SWLG01000006.1"/>
</dbReference>
<feature type="domain" description="Galactosyltransferase C-terminal" evidence="2">
    <location>
        <begin position="125"/>
        <end position="187"/>
    </location>
</feature>
<sequence length="228" mass="26265">MERLSILIPYKSDKGPREKVFKWVCKFYERNLSQADIYIGESSTKIFSRAQSINHAAQAASGNVFVITDGDIVCRPETIMEAVKQLHHSPMVIPYSNILDLTKESTYQTINGSAEWPGISKPRFKVRFKGKAYTLGGINIVKRDCFEAVKGFDERFIGWGGEDDAFAFSIKAVCGKYQRLNNVVYHMWHPRENYQHTDNFDLNKQLAMRYLHAANSKERMIEIINERD</sequence>
<comment type="caution">
    <text evidence="3">The sequence shown here is derived from an EMBL/GenBank/DDBJ whole genome shotgun (WGS) entry which is preliminary data.</text>
</comment>
<organism evidence="3 4">
    <name type="scientific">Exobacillus caeni</name>
    <dbReference type="NCBI Taxonomy" id="2574798"/>
    <lineage>
        <taxon>Bacteria</taxon>
        <taxon>Bacillati</taxon>
        <taxon>Bacillota</taxon>
        <taxon>Bacilli</taxon>
        <taxon>Bacillales</taxon>
        <taxon>Guptibacillaceae</taxon>
        <taxon>Exobacillus</taxon>
    </lineage>
</organism>
<dbReference type="GO" id="GO:0016740">
    <property type="term" value="F:transferase activity"/>
    <property type="evidence" value="ECO:0007669"/>
    <property type="project" value="UniProtKB-KW"/>
</dbReference>
<name>A0A5R9F4Z9_9BACL</name>
<proteinExistence type="predicted"/>
<dbReference type="InterPro" id="IPR029044">
    <property type="entry name" value="Nucleotide-diphossugar_trans"/>
</dbReference>
<evidence type="ECO:0000256" key="1">
    <source>
        <dbReference type="ARBA" id="ARBA00022679"/>
    </source>
</evidence>
<dbReference type="Pfam" id="PF02709">
    <property type="entry name" value="Glyco_transf_7C"/>
    <property type="match status" value="1"/>
</dbReference>
<evidence type="ECO:0000313" key="4">
    <source>
        <dbReference type="Proteomes" id="UP000308230"/>
    </source>
</evidence>
<protein>
    <recommendedName>
        <fullName evidence="2">Galactosyltransferase C-terminal domain-containing protein</fullName>
    </recommendedName>
</protein>
<evidence type="ECO:0000259" key="2">
    <source>
        <dbReference type="Pfam" id="PF02709"/>
    </source>
</evidence>
<keyword evidence="1" id="KW-0808">Transferase</keyword>
<keyword evidence="4" id="KW-1185">Reference proteome</keyword>
<gene>
    <name evidence="3" type="ORF">FCL54_10005</name>
</gene>
<accession>A0A5R9F4Z9</accession>
<dbReference type="AlphaFoldDB" id="A0A5R9F4Z9"/>
<dbReference type="Gene3D" id="3.90.550.10">
    <property type="entry name" value="Spore Coat Polysaccharide Biosynthesis Protein SpsA, Chain A"/>
    <property type="match status" value="1"/>
</dbReference>
<dbReference type="EMBL" id="SWLG01000006">
    <property type="protein sequence ID" value="TLS37470.1"/>
    <property type="molecule type" value="Genomic_DNA"/>
</dbReference>
<dbReference type="SUPFAM" id="SSF53448">
    <property type="entry name" value="Nucleotide-diphospho-sugar transferases"/>
    <property type="match status" value="1"/>
</dbReference>
<evidence type="ECO:0000313" key="3">
    <source>
        <dbReference type="EMBL" id="TLS37470.1"/>
    </source>
</evidence>
<reference evidence="3 4" key="1">
    <citation type="submission" date="2019-04" db="EMBL/GenBank/DDBJ databases">
        <title>Bacillus caeni sp. nov., a bacterium isolated from mangrove sediment.</title>
        <authorList>
            <person name="Huang H."/>
            <person name="Mo K."/>
            <person name="Hu Y."/>
        </authorList>
    </citation>
    <scope>NUCLEOTIDE SEQUENCE [LARGE SCALE GENOMIC DNA]</scope>
    <source>
        <strain evidence="3 4">HB172195</strain>
    </source>
</reference>
<dbReference type="OrthoDB" id="9801954at2"/>